<dbReference type="PROSITE" id="PS50011">
    <property type="entry name" value="PROTEIN_KINASE_DOM"/>
    <property type="match status" value="1"/>
</dbReference>
<comment type="similarity">
    <text evidence="1">Belongs to the protein kinase superfamily. TKL Ser/Thr protein kinase family. Pelle subfamily.</text>
</comment>
<dbReference type="SUPFAM" id="SSF47986">
    <property type="entry name" value="DEATH domain"/>
    <property type="match status" value="1"/>
</dbReference>
<dbReference type="SUPFAM" id="SSF56112">
    <property type="entry name" value="Protein kinase-like (PK-like)"/>
    <property type="match status" value="1"/>
</dbReference>
<evidence type="ECO:0000256" key="8">
    <source>
        <dbReference type="ARBA" id="ARBA00047899"/>
    </source>
</evidence>
<dbReference type="GO" id="GO:0004674">
    <property type="term" value="F:protein serine/threonine kinase activity"/>
    <property type="evidence" value="ECO:0007669"/>
    <property type="project" value="UniProtKB-KW"/>
</dbReference>
<sequence length="451" mass="50286">METKYIPTTKIRTLALRLRNKLTAILSISQSWKDLAAVLRNPDNKDIYMFTAEDIDILDSQQRPAETFLEYWSTSGRRQPTIEDLLAALKEAKLIRAAHFVQNELLQIPDQSLEDEVITEELETVLDAVSQNNDAASAEINLINEGLQGIDLSDLSLFPYHELSKSTLNFCNLRAEEGGCKIGEGAYGAVFRANISGVTVAVKLLKGPIDKQFFTELNILVRCKHENLLSLLGCSVDGPQCCIIYEYMPNGSLQDRLACIGNSKPLSSLMRLQIAYCCALGLNYLHTFSDPPMVHRDIKSANILLDKNFVPKIGDFGLVRIGGSSTSSTMMVTANVIGTSVYMAREAFCGDVSIKLDTFSFGVVLLELLTGLLPYDNKREDRDLITHMEGCDDILTMLDKKVIWNSQNAIALYNIAKKCLIPLKKQRPTIFEVLPELHKCYCDDTGIAEWV</sequence>
<evidence type="ECO:0000256" key="11">
    <source>
        <dbReference type="RuleBase" id="RU000304"/>
    </source>
</evidence>
<dbReference type="GO" id="GO:0007165">
    <property type="term" value="P:signal transduction"/>
    <property type="evidence" value="ECO:0007669"/>
    <property type="project" value="InterPro"/>
</dbReference>
<evidence type="ECO:0000256" key="10">
    <source>
        <dbReference type="PROSITE-ProRule" id="PRU10141"/>
    </source>
</evidence>
<evidence type="ECO:0000256" key="9">
    <source>
        <dbReference type="ARBA" id="ARBA00048679"/>
    </source>
</evidence>
<organism evidence="14 15">
    <name type="scientific">Caerostris extrusa</name>
    <name type="common">Bark spider</name>
    <name type="synonym">Caerostris bankana</name>
    <dbReference type="NCBI Taxonomy" id="172846"/>
    <lineage>
        <taxon>Eukaryota</taxon>
        <taxon>Metazoa</taxon>
        <taxon>Ecdysozoa</taxon>
        <taxon>Arthropoda</taxon>
        <taxon>Chelicerata</taxon>
        <taxon>Arachnida</taxon>
        <taxon>Araneae</taxon>
        <taxon>Araneomorphae</taxon>
        <taxon>Entelegynae</taxon>
        <taxon>Araneoidea</taxon>
        <taxon>Araneidae</taxon>
        <taxon>Caerostris</taxon>
    </lineage>
</organism>
<feature type="binding site" evidence="10">
    <location>
        <position position="203"/>
    </location>
    <ligand>
        <name>ATP</name>
        <dbReference type="ChEBI" id="CHEBI:30616"/>
    </ligand>
</feature>
<dbReference type="EMBL" id="BPLR01012661">
    <property type="protein sequence ID" value="GIY55655.1"/>
    <property type="molecule type" value="Genomic_DNA"/>
</dbReference>
<dbReference type="InterPro" id="IPR000719">
    <property type="entry name" value="Prot_kinase_dom"/>
</dbReference>
<gene>
    <name evidence="14" type="primary">IRAK4</name>
    <name evidence="14" type="ORF">CEXT_605141</name>
</gene>
<dbReference type="Pfam" id="PF00069">
    <property type="entry name" value="Pkinase"/>
    <property type="match status" value="1"/>
</dbReference>
<dbReference type="PANTHER" id="PTHR47989">
    <property type="entry name" value="OS01G0750732 PROTEIN"/>
    <property type="match status" value="1"/>
</dbReference>
<feature type="domain" description="Death" evidence="13">
    <location>
        <begin position="31"/>
        <end position="105"/>
    </location>
</feature>
<dbReference type="Gene3D" id="1.10.510.10">
    <property type="entry name" value="Transferase(Phosphotransferase) domain 1"/>
    <property type="match status" value="1"/>
</dbReference>
<evidence type="ECO:0000256" key="5">
    <source>
        <dbReference type="ARBA" id="ARBA00022741"/>
    </source>
</evidence>
<dbReference type="InterPro" id="IPR017441">
    <property type="entry name" value="Protein_kinase_ATP_BS"/>
</dbReference>
<protein>
    <recommendedName>
        <fullName evidence="2">non-specific serine/threonine protein kinase</fullName>
        <ecNumber evidence="2">2.7.11.1</ecNumber>
    </recommendedName>
</protein>
<keyword evidence="5 10" id="KW-0547">Nucleotide-binding</keyword>
<evidence type="ECO:0000259" key="13">
    <source>
        <dbReference type="PROSITE" id="PS50017"/>
    </source>
</evidence>
<proteinExistence type="inferred from homology"/>
<keyword evidence="4" id="KW-0808">Transferase</keyword>
<dbReference type="PANTHER" id="PTHR47989:SF61">
    <property type="entry name" value="PROTEIN KINASE DOMAIN-CONTAINING PROTEIN"/>
    <property type="match status" value="1"/>
</dbReference>
<evidence type="ECO:0000256" key="7">
    <source>
        <dbReference type="ARBA" id="ARBA00022840"/>
    </source>
</evidence>
<comment type="catalytic activity">
    <reaction evidence="9">
        <text>L-seryl-[protein] + ATP = O-phospho-L-seryl-[protein] + ADP + H(+)</text>
        <dbReference type="Rhea" id="RHEA:17989"/>
        <dbReference type="Rhea" id="RHEA-COMP:9863"/>
        <dbReference type="Rhea" id="RHEA-COMP:11604"/>
        <dbReference type="ChEBI" id="CHEBI:15378"/>
        <dbReference type="ChEBI" id="CHEBI:29999"/>
        <dbReference type="ChEBI" id="CHEBI:30616"/>
        <dbReference type="ChEBI" id="CHEBI:83421"/>
        <dbReference type="ChEBI" id="CHEBI:456216"/>
        <dbReference type="EC" id="2.7.11.1"/>
    </reaction>
</comment>
<evidence type="ECO:0000256" key="2">
    <source>
        <dbReference type="ARBA" id="ARBA00012513"/>
    </source>
</evidence>
<evidence type="ECO:0000256" key="4">
    <source>
        <dbReference type="ARBA" id="ARBA00022679"/>
    </source>
</evidence>
<keyword evidence="14" id="KW-0675">Receptor</keyword>
<evidence type="ECO:0000313" key="14">
    <source>
        <dbReference type="EMBL" id="GIY55655.1"/>
    </source>
</evidence>
<dbReference type="SMART" id="SM00005">
    <property type="entry name" value="DEATH"/>
    <property type="match status" value="1"/>
</dbReference>
<comment type="caution">
    <text evidence="14">The sequence shown here is derived from an EMBL/GenBank/DDBJ whole genome shotgun (WGS) entry which is preliminary data.</text>
</comment>
<reference evidence="14 15" key="1">
    <citation type="submission" date="2021-06" db="EMBL/GenBank/DDBJ databases">
        <title>Caerostris extrusa draft genome.</title>
        <authorList>
            <person name="Kono N."/>
            <person name="Arakawa K."/>
        </authorList>
    </citation>
    <scope>NUCLEOTIDE SEQUENCE [LARGE SCALE GENOMIC DNA]</scope>
</reference>
<dbReference type="InterPro" id="IPR011009">
    <property type="entry name" value="Kinase-like_dom_sf"/>
</dbReference>
<dbReference type="GO" id="GO:0045087">
    <property type="term" value="P:innate immune response"/>
    <property type="evidence" value="ECO:0007669"/>
    <property type="project" value="UniProtKB-ARBA"/>
</dbReference>
<dbReference type="PROSITE" id="PS50017">
    <property type="entry name" value="DEATH_DOMAIN"/>
    <property type="match status" value="1"/>
</dbReference>
<dbReference type="Gene3D" id="1.10.533.10">
    <property type="entry name" value="Death Domain, Fas"/>
    <property type="match status" value="1"/>
</dbReference>
<keyword evidence="6 14" id="KW-0418">Kinase</keyword>
<dbReference type="Gene3D" id="3.30.200.20">
    <property type="entry name" value="Phosphorylase Kinase, domain 1"/>
    <property type="match status" value="1"/>
</dbReference>
<dbReference type="PROSITE" id="PS00108">
    <property type="entry name" value="PROTEIN_KINASE_ST"/>
    <property type="match status" value="1"/>
</dbReference>
<dbReference type="SMART" id="SM00220">
    <property type="entry name" value="S_TKc"/>
    <property type="match status" value="1"/>
</dbReference>
<dbReference type="Pfam" id="PF00531">
    <property type="entry name" value="Death"/>
    <property type="match status" value="1"/>
</dbReference>
<dbReference type="FunFam" id="1.10.510.10:FF:000754">
    <property type="entry name" value="Interleukin-1 receptor-associated kinase"/>
    <property type="match status" value="1"/>
</dbReference>
<dbReference type="Proteomes" id="UP001054945">
    <property type="component" value="Unassembled WGS sequence"/>
</dbReference>
<dbReference type="PROSITE" id="PS00107">
    <property type="entry name" value="PROTEIN_KINASE_ATP"/>
    <property type="match status" value="1"/>
</dbReference>
<feature type="domain" description="Protein kinase" evidence="12">
    <location>
        <begin position="176"/>
        <end position="441"/>
    </location>
</feature>
<name>A0AAV4UD47_CAEEX</name>
<keyword evidence="7 10" id="KW-0067">ATP-binding</keyword>
<dbReference type="InterPro" id="IPR000488">
    <property type="entry name" value="Death_dom"/>
</dbReference>
<evidence type="ECO:0000256" key="6">
    <source>
        <dbReference type="ARBA" id="ARBA00022777"/>
    </source>
</evidence>
<accession>A0AAV4UD47</accession>
<keyword evidence="3 11" id="KW-0723">Serine/threonine-protein kinase</keyword>
<dbReference type="GO" id="GO:0005524">
    <property type="term" value="F:ATP binding"/>
    <property type="evidence" value="ECO:0007669"/>
    <property type="project" value="UniProtKB-UniRule"/>
</dbReference>
<evidence type="ECO:0000256" key="1">
    <source>
        <dbReference type="ARBA" id="ARBA00008718"/>
    </source>
</evidence>
<dbReference type="InterPro" id="IPR011029">
    <property type="entry name" value="DEATH-like_dom_sf"/>
</dbReference>
<dbReference type="InterPro" id="IPR008271">
    <property type="entry name" value="Ser/Thr_kinase_AS"/>
</dbReference>
<keyword evidence="15" id="KW-1185">Reference proteome</keyword>
<evidence type="ECO:0000256" key="3">
    <source>
        <dbReference type="ARBA" id="ARBA00022527"/>
    </source>
</evidence>
<evidence type="ECO:0000259" key="12">
    <source>
        <dbReference type="PROSITE" id="PS50011"/>
    </source>
</evidence>
<dbReference type="AlphaFoldDB" id="A0AAV4UD47"/>
<dbReference type="EC" id="2.7.11.1" evidence="2"/>
<comment type="catalytic activity">
    <reaction evidence="8">
        <text>L-threonyl-[protein] + ATP = O-phospho-L-threonyl-[protein] + ADP + H(+)</text>
        <dbReference type="Rhea" id="RHEA:46608"/>
        <dbReference type="Rhea" id="RHEA-COMP:11060"/>
        <dbReference type="Rhea" id="RHEA-COMP:11605"/>
        <dbReference type="ChEBI" id="CHEBI:15378"/>
        <dbReference type="ChEBI" id="CHEBI:30013"/>
        <dbReference type="ChEBI" id="CHEBI:30616"/>
        <dbReference type="ChEBI" id="CHEBI:61977"/>
        <dbReference type="ChEBI" id="CHEBI:456216"/>
        <dbReference type="EC" id="2.7.11.1"/>
    </reaction>
</comment>
<evidence type="ECO:0000313" key="15">
    <source>
        <dbReference type="Proteomes" id="UP001054945"/>
    </source>
</evidence>